<proteinExistence type="predicted"/>
<protein>
    <submittedName>
        <fullName evidence="1">Uncharacterized protein</fullName>
    </submittedName>
</protein>
<reference evidence="1" key="2">
    <citation type="journal article" date="2015" name="Fish Shellfish Immunol.">
        <title>Early steps in the European eel (Anguilla anguilla)-Vibrio vulnificus interaction in the gills: Role of the RtxA13 toxin.</title>
        <authorList>
            <person name="Callol A."/>
            <person name="Pajuelo D."/>
            <person name="Ebbesson L."/>
            <person name="Teles M."/>
            <person name="MacKenzie S."/>
            <person name="Amaro C."/>
        </authorList>
    </citation>
    <scope>NUCLEOTIDE SEQUENCE</scope>
</reference>
<name>A0A0E9WCE9_ANGAN</name>
<sequence>MTHQPHIQATLLSHINPVSCSLCAKDLTNLWDLRM</sequence>
<evidence type="ECO:0000313" key="1">
    <source>
        <dbReference type="EMBL" id="JAH88079.1"/>
    </source>
</evidence>
<reference evidence="1" key="1">
    <citation type="submission" date="2014-11" db="EMBL/GenBank/DDBJ databases">
        <authorList>
            <person name="Amaro Gonzalez C."/>
        </authorList>
    </citation>
    <scope>NUCLEOTIDE SEQUENCE</scope>
</reference>
<accession>A0A0E9WCE9</accession>
<organism evidence="1">
    <name type="scientific">Anguilla anguilla</name>
    <name type="common">European freshwater eel</name>
    <name type="synonym">Muraena anguilla</name>
    <dbReference type="NCBI Taxonomy" id="7936"/>
    <lineage>
        <taxon>Eukaryota</taxon>
        <taxon>Metazoa</taxon>
        <taxon>Chordata</taxon>
        <taxon>Craniata</taxon>
        <taxon>Vertebrata</taxon>
        <taxon>Euteleostomi</taxon>
        <taxon>Actinopterygii</taxon>
        <taxon>Neopterygii</taxon>
        <taxon>Teleostei</taxon>
        <taxon>Anguilliformes</taxon>
        <taxon>Anguillidae</taxon>
        <taxon>Anguilla</taxon>
    </lineage>
</organism>
<dbReference type="AlphaFoldDB" id="A0A0E9WCE9"/>
<dbReference type="EMBL" id="GBXM01020498">
    <property type="protein sequence ID" value="JAH88079.1"/>
    <property type="molecule type" value="Transcribed_RNA"/>
</dbReference>